<dbReference type="EMBL" id="JACCBK010000001">
    <property type="protein sequence ID" value="NYD86470.1"/>
    <property type="molecule type" value="Genomic_DNA"/>
</dbReference>
<dbReference type="InterPro" id="IPR016181">
    <property type="entry name" value="Acyl_CoA_acyltransferase"/>
</dbReference>
<dbReference type="EC" id="2.3.1.183" evidence="2"/>
<dbReference type="Pfam" id="PF13420">
    <property type="entry name" value="Acetyltransf_4"/>
    <property type="match status" value="1"/>
</dbReference>
<dbReference type="GO" id="GO:0102971">
    <property type="term" value="F:phosphinothricin N-acetyltransferase activity"/>
    <property type="evidence" value="ECO:0007669"/>
    <property type="project" value="UniProtKB-EC"/>
</dbReference>
<dbReference type="PANTHER" id="PTHR43072:SF8">
    <property type="entry name" value="ACYLTRANSFERASE FABY-RELATED"/>
    <property type="match status" value="1"/>
</dbReference>
<dbReference type="RefSeq" id="WP_140458086.1">
    <property type="nucleotide sequence ID" value="NZ_BAABFI010000001.1"/>
</dbReference>
<organism evidence="2 3">
    <name type="scientific">Cellulomonas oligotrophica</name>
    <dbReference type="NCBI Taxonomy" id="931536"/>
    <lineage>
        <taxon>Bacteria</taxon>
        <taxon>Bacillati</taxon>
        <taxon>Actinomycetota</taxon>
        <taxon>Actinomycetes</taxon>
        <taxon>Micrococcales</taxon>
        <taxon>Cellulomonadaceae</taxon>
        <taxon>Cellulomonas</taxon>
    </lineage>
</organism>
<dbReference type="CDD" id="cd04301">
    <property type="entry name" value="NAT_SF"/>
    <property type="match status" value="1"/>
</dbReference>
<sequence length="182" mass="18996">MSSPAGHEPVVVRDATTADAAACAAIYAPYVEGTTVSFEVEPPGVEEMARRLEAALATHAFLVVEVDGATVGYAYAGPYAARSAYRWACETSVYLAPAARGRGIGRLLYTALLDRLTERGFRQVVAGYTLPNPASAGLHASLGFEPAGTFRAVGWKLGAWRDVTKVQRALGPGAGVPPADAS</sequence>
<comment type="caution">
    <text evidence="2">The sequence shown here is derived from an EMBL/GenBank/DDBJ whole genome shotgun (WGS) entry which is preliminary data.</text>
</comment>
<gene>
    <name evidence="2" type="ORF">BKA21_002019</name>
</gene>
<keyword evidence="2" id="KW-0012">Acyltransferase</keyword>
<name>A0A7Y9FFQ5_9CELL</name>
<dbReference type="SUPFAM" id="SSF55729">
    <property type="entry name" value="Acyl-CoA N-acyltransferases (Nat)"/>
    <property type="match status" value="1"/>
</dbReference>
<dbReference type="Gene3D" id="3.40.630.30">
    <property type="match status" value="1"/>
</dbReference>
<dbReference type="InterPro" id="IPR000182">
    <property type="entry name" value="GNAT_dom"/>
</dbReference>
<dbReference type="AlphaFoldDB" id="A0A7Y9FFQ5"/>
<accession>A0A7Y9FFQ5</accession>
<protein>
    <submittedName>
        <fullName evidence="2">Phosphinothricin acetyltransferase</fullName>
        <ecNumber evidence="2">2.3.1.183</ecNumber>
    </submittedName>
</protein>
<reference evidence="2 3" key="1">
    <citation type="submission" date="2020-07" db="EMBL/GenBank/DDBJ databases">
        <title>Sequencing the genomes of 1000 actinobacteria strains.</title>
        <authorList>
            <person name="Klenk H.-P."/>
        </authorList>
    </citation>
    <scope>NUCLEOTIDE SEQUENCE [LARGE SCALE GENOMIC DNA]</scope>
    <source>
        <strain evidence="2 3">DSM 24482</strain>
    </source>
</reference>
<feature type="domain" description="N-acetyltransferase" evidence="1">
    <location>
        <begin position="10"/>
        <end position="167"/>
    </location>
</feature>
<evidence type="ECO:0000313" key="2">
    <source>
        <dbReference type="EMBL" id="NYD86470.1"/>
    </source>
</evidence>
<dbReference type="Proteomes" id="UP000577956">
    <property type="component" value="Unassembled WGS sequence"/>
</dbReference>
<proteinExistence type="predicted"/>
<dbReference type="PROSITE" id="PS51186">
    <property type="entry name" value="GNAT"/>
    <property type="match status" value="1"/>
</dbReference>
<evidence type="ECO:0000259" key="1">
    <source>
        <dbReference type="PROSITE" id="PS51186"/>
    </source>
</evidence>
<keyword evidence="2" id="KW-0808">Transferase</keyword>
<evidence type="ECO:0000313" key="3">
    <source>
        <dbReference type="Proteomes" id="UP000577956"/>
    </source>
</evidence>
<dbReference type="PANTHER" id="PTHR43072">
    <property type="entry name" value="N-ACETYLTRANSFERASE"/>
    <property type="match status" value="1"/>
</dbReference>